<evidence type="ECO:0000313" key="2">
    <source>
        <dbReference type="Proteomes" id="UP001516400"/>
    </source>
</evidence>
<protein>
    <submittedName>
        <fullName evidence="1">Uncharacterized protein</fullName>
    </submittedName>
</protein>
<accession>A0ABD2NHI9</accession>
<proteinExistence type="predicted"/>
<sequence length="152" mass="17908">MKNLKKAKARIEALERKFENVREKVSGSTLDDMKCEEYISEMLERQRRASNIMIANVKEATAGKGIERRKEDTNCVKELLKDFSVNMSNIKVVLSHPEDVQKVRRFRKHKSNVVKMFPDQTVRQRDNYTSLKSKFDEMYTQGDESKIIRYLN</sequence>
<dbReference type="Proteomes" id="UP001516400">
    <property type="component" value="Unassembled WGS sequence"/>
</dbReference>
<evidence type="ECO:0000313" key="1">
    <source>
        <dbReference type="EMBL" id="KAL3278035.1"/>
    </source>
</evidence>
<dbReference type="EMBL" id="JABFTP020000103">
    <property type="protein sequence ID" value="KAL3278035.1"/>
    <property type="molecule type" value="Genomic_DNA"/>
</dbReference>
<gene>
    <name evidence="1" type="ORF">HHI36_013376</name>
</gene>
<dbReference type="AlphaFoldDB" id="A0ABD2NHI9"/>
<name>A0ABD2NHI9_9CUCU</name>
<feature type="non-terminal residue" evidence="1">
    <location>
        <position position="152"/>
    </location>
</feature>
<reference evidence="1 2" key="1">
    <citation type="journal article" date="2021" name="BMC Biol.">
        <title>Horizontally acquired antibacterial genes associated with adaptive radiation of ladybird beetles.</title>
        <authorList>
            <person name="Li H.S."/>
            <person name="Tang X.F."/>
            <person name="Huang Y.H."/>
            <person name="Xu Z.Y."/>
            <person name="Chen M.L."/>
            <person name="Du X.Y."/>
            <person name="Qiu B.Y."/>
            <person name="Chen P.T."/>
            <person name="Zhang W."/>
            <person name="Slipinski A."/>
            <person name="Escalona H.E."/>
            <person name="Waterhouse R.M."/>
            <person name="Zwick A."/>
            <person name="Pang H."/>
        </authorList>
    </citation>
    <scope>NUCLEOTIDE SEQUENCE [LARGE SCALE GENOMIC DNA]</scope>
    <source>
        <strain evidence="1">SYSU2018</strain>
    </source>
</reference>
<comment type="caution">
    <text evidence="1">The sequence shown here is derived from an EMBL/GenBank/DDBJ whole genome shotgun (WGS) entry which is preliminary data.</text>
</comment>
<keyword evidence="2" id="KW-1185">Reference proteome</keyword>
<organism evidence="1 2">
    <name type="scientific">Cryptolaemus montrouzieri</name>
    <dbReference type="NCBI Taxonomy" id="559131"/>
    <lineage>
        <taxon>Eukaryota</taxon>
        <taxon>Metazoa</taxon>
        <taxon>Ecdysozoa</taxon>
        <taxon>Arthropoda</taxon>
        <taxon>Hexapoda</taxon>
        <taxon>Insecta</taxon>
        <taxon>Pterygota</taxon>
        <taxon>Neoptera</taxon>
        <taxon>Endopterygota</taxon>
        <taxon>Coleoptera</taxon>
        <taxon>Polyphaga</taxon>
        <taxon>Cucujiformia</taxon>
        <taxon>Coccinelloidea</taxon>
        <taxon>Coccinellidae</taxon>
        <taxon>Scymninae</taxon>
        <taxon>Scymnini</taxon>
        <taxon>Cryptolaemus</taxon>
    </lineage>
</organism>